<evidence type="ECO:0000313" key="2">
    <source>
        <dbReference type="EMBL" id="KYH32927.1"/>
    </source>
</evidence>
<keyword evidence="1" id="KW-0812">Transmembrane</keyword>
<dbReference type="EMBL" id="LTBC01000002">
    <property type="protein sequence ID" value="KYH32927.1"/>
    <property type="molecule type" value="Genomic_DNA"/>
</dbReference>
<accession>A0A151AZU5</accession>
<dbReference type="Proteomes" id="UP000075670">
    <property type="component" value="Unassembled WGS sequence"/>
</dbReference>
<name>A0A151AZU5_9FIRM</name>
<keyword evidence="3" id="KW-1185">Reference proteome</keyword>
<keyword evidence="1" id="KW-0472">Membrane</keyword>
<organism evidence="2 3">
    <name type="scientific">Moorella mulderi DSM 14980</name>
    <dbReference type="NCBI Taxonomy" id="1122241"/>
    <lineage>
        <taxon>Bacteria</taxon>
        <taxon>Bacillati</taxon>
        <taxon>Bacillota</taxon>
        <taxon>Clostridia</taxon>
        <taxon>Neomoorellales</taxon>
        <taxon>Neomoorellaceae</taxon>
        <taxon>Neomoorella</taxon>
    </lineage>
</organism>
<sequence>MIVLPALSVIVIFVFVDEVIWYFDPHPVKKIIKNKLTPKIAMNFFIIIFFLSFSKVEVPGIYHIKASLAAGPLYTELIVHLLQGTGRQGGFSAGHRPQGKNLQAVFSIVYYSLHPVDRSNIFRG</sequence>
<keyword evidence="1" id="KW-1133">Transmembrane helix</keyword>
<protein>
    <submittedName>
        <fullName evidence="2">Uncharacterized protein</fullName>
    </submittedName>
</protein>
<proteinExistence type="predicted"/>
<evidence type="ECO:0000313" key="3">
    <source>
        <dbReference type="Proteomes" id="UP000075670"/>
    </source>
</evidence>
<evidence type="ECO:0000256" key="1">
    <source>
        <dbReference type="SAM" id="Phobius"/>
    </source>
</evidence>
<reference evidence="2 3" key="1">
    <citation type="submission" date="2016-02" db="EMBL/GenBank/DDBJ databases">
        <title>Genome sequence of Moorella mulderi DSM 14980.</title>
        <authorList>
            <person name="Poehlein A."/>
            <person name="Daniel R."/>
        </authorList>
    </citation>
    <scope>NUCLEOTIDE SEQUENCE [LARGE SCALE GENOMIC DNA]</scope>
    <source>
        <strain evidence="2 3">DSM 14980</strain>
    </source>
</reference>
<comment type="caution">
    <text evidence="2">The sequence shown here is derived from an EMBL/GenBank/DDBJ whole genome shotgun (WGS) entry which is preliminary data.</text>
</comment>
<gene>
    <name evidence="2" type="ORF">MOMUL_07050</name>
</gene>
<dbReference type="AlphaFoldDB" id="A0A151AZU5"/>
<feature type="transmembrane region" description="Helical" evidence="1">
    <location>
        <begin position="6"/>
        <end position="24"/>
    </location>
</feature>
<feature type="transmembrane region" description="Helical" evidence="1">
    <location>
        <begin position="36"/>
        <end position="53"/>
    </location>
</feature>